<reference evidence="1 2" key="1">
    <citation type="submission" date="2015-06" db="EMBL/GenBank/DDBJ databases">
        <title>Improved classification and identification of acetic acid bacteria using matrix-assisted laser desorption/ionization time-of-flight mass spectrometry; Gluconobacter nephelii and Gluconobacter uchimurae are later heterotypic synonyms of Gluconobacter japonicus and Gluconobacter oxydans, respectively.</title>
        <authorList>
            <person name="Li L."/>
            <person name="Cleenwerck I."/>
            <person name="De Vuyst L."/>
            <person name="Vandamme P."/>
        </authorList>
    </citation>
    <scope>NUCLEOTIDE SEQUENCE [LARGE SCALE GENOMIC DNA]</scope>
    <source>
        <strain evidence="1 2">LMG 1552</strain>
    </source>
</reference>
<dbReference type="EMBL" id="LHZF01000050">
    <property type="protein sequence ID" value="KXV22756.1"/>
    <property type="molecule type" value="Genomic_DNA"/>
</dbReference>
<comment type="caution">
    <text evidence="1">The sequence shown here is derived from an EMBL/GenBank/DDBJ whole genome shotgun (WGS) entry which is preliminary data.</text>
</comment>
<protein>
    <submittedName>
        <fullName evidence="1">ArsR family transcriptional regulator</fullName>
    </submittedName>
</protein>
<proteinExistence type="predicted"/>
<feature type="non-terminal residue" evidence="1">
    <location>
        <position position="36"/>
    </location>
</feature>
<dbReference type="Proteomes" id="UP000075526">
    <property type="component" value="Unassembled WGS sequence"/>
</dbReference>
<organism evidence="1 2">
    <name type="scientific">Acetobacter malorum</name>
    <dbReference type="NCBI Taxonomy" id="178901"/>
    <lineage>
        <taxon>Bacteria</taxon>
        <taxon>Pseudomonadati</taxon>
        <taxon>Pseudomonadota</taxon>
        <taxon>Alphaproteobacteria</taxon>
        <taxon>Acetobacterales</taxon>
        <taxon>Acetobacteraceae</taxon>
        <taxon>Acetobacter</taxon>
    </lineage>
</organism>
<accession>A0A149S7Q3</accession>
<dbReference type="PATRIC" id="fig|178901.13.peg.3400"/>
<evidence type="ECO:0000313" key="1">
    <source>
        <dbReference type="EMBL" id="KXV22756.1"/>
    </source>
</evidence>
<sequence>MSSLSFDMAKQLVERLKLFAQPQRLMILDADFSHLR</sequence>
<name>A0A149S7Q3_9PROT</name>
<dbReference type="AlphaFoldDB" id="A0A149S7Q3"/>
<gene>
    <name evidence="1" type="ORF">AD933_00345</name>
</gene>
<evidence type="ECO:0000313" key="2">
    <source>
        <dbReference type="Proteomes" id="UP000075526"/>
    </source>
</evidence>